<dbReference type="EMBL" id="MCHY01000002">
    <property type="protein sequence ID" value="RKD26678.1"/>
    <property type="molecule type" value="Genomic_DNA"/>
</dbReference>
<evidence type="ECO:0000313" key="2">
    <source>
        <dbReference type="Proteomes" id="UP000284219"/>
    </source>
</evidence>
<evidence type="ECO:0000313" key="1">
    <source>
        <dbReference type="EMBL" id="RKD26678.1"/>
    </source>
</evidence>
<keyword evidence="2" id="KW-1185">Reference proteome</keyword>
<dbReference type="Proteomes" id="UP000284219">
    <property type="component" value="Unassembled WGS sequence"/>
</dbReference>
<dbReference type="InterPro" id="IPR020288">
    <property type="entry name" value="Sheath_initiator"/>
</dbReference>
<dbReference type="RefSeq" id="WP_120187958.1">
    <property type="nucleotide sequence ID" value="NZ_MCHY01000002.1"/>
</dbReference>
<gene>
    <name evidence="1" type="ORF">BEP19_15840</name>
</gene>
<dbReference type="Pfam" id="PF10934">
    <property type="entry name" value="Sheath_initiator"/>
    <property type="match status" value="1"/>
</dbReference>
<protein>
    <recommendedName>
        <fullName evidence="3">DUF2634 domain-containing protein</fullName>
    </recommendedName>
</protein>
<sequence length="147" mass="17249">MSVLPEIAQLEFETQDLPNELEPMGKSFLFDFTKGEFVLRNGKMVEVEGLDALKVWIEKCMRTERYRFRVYEGVEYGVTLEDLIGSNLPRAFVEAEIKREVTESLIQHPYIDDIQDWRFERDGKWMRVQFRVITPDGAFEQEVGYGA</sequence>
<dbReference type="AlphaFoldDB" id="A0A419SQJ8"/>
<evidence type="ECO:0008006" key="3">
    <source>
        <dbReference type="Google" id="ProtNLM"/>
    </source>
</evidence>
<reference evidence="1 2" key="1">
    <citation type="submission" date="2016-08" db="EMBL/GenBank/DDBJ databases">
        <title>Novel Firmicute Genomes.</title>
        <authorList>
            <person name="Poppleton D.I."/>
            <person name="Gribaldo S."/>
        </authorList>
    </citation>
    <scope>NUCLEOTIDE SEQUENCE [LARGE SCALE GENOMIC DNA]</scope>
    <source>
        <strain evidence="1 2">RAOx-1</strain>
    </source>
</reference>
<organism evidence="1 2">
    <name type="scientific">Ammoniphilus oxalaticus</name>
    <dbReference type="NCBI Taxonomy" id="66863"/>
    <lineage>
        <taxon>Bacteria</taxon>
        <taxon>Bacillati</taxon>
        <taxon>Bacillota</taxon>
        <taxon>Bacilli</taxon>
        <taxon>Bacillales</taxon>
        <taxon>Paenibacillaceae</taxon>
        <taxon>Aneurinibacillus group</taxon>
        <taxon>Ammoniphilus</taxon>
    </lineage>
</organism>
<dbReference type="OrthoDB" id="89089at2"/>
<comment type="caution">
    <text evidence="1">The sequence shown here is derived from an EMBL/GenBank/DDBJ whole genome shotgun (WGS) entry which is preliminary data.</text>
</comment>
<accession>A0A419SQJ8</accession>
<proteinExistence type="predicted"/>
<name>A0A419SQJ8_9BACL</name>